<protein>
    <recommendedName>
        <fullName evidence="5">S-adenosylhomocysteine hydrolase</fullName>
    </recommendedName>
</protein>
<organism evidence="2 4">
    <name type="scientific">Yersinia aldovae</name>
    <dbReference type="NCBI Taxonomy" id="29483"/>
    <lineage>
        <taxon>Bacteria</taxon>
        <taxon>Pseudomonadati</taxon>
        <taxon>Pseudomonadota</taxon>
        <taxon>Gammaproteobacteria</taxon>
        <taxon>Enterobacterales</taxon>
        <taxon>Yersiniaceae</taxon>
        <taxon>Yersinia</taxon>
    </lineage>
</organism>
<dbReference type="InterPro" id="IPR045738">
    <property type="entry name" value="DUF6088"/>
</dbReference>
<dbReference type="Proteomes" id="UP000038647">
    <property type="component" value="Unassembled WGS sequence"/>
</dbReference>
<dbReference type="eggNOG" id="ENOG50330M2">
    <property type="taxonomic scope" value="Bacteria"/>
</dbReference>
<dbReference type="RefSeq" id="WP_042840637.1">
    <property type="nucleotide sequence ID" value="NZ_CABHPY010000091.1"/>
</dbReference>
<proteinExistence type="predicted"/>
<gene>
    <name evidence="2" type="ORF">ERS137965_03407</name>
    <name evidence="1" type="ORF">ERS137966_00408</name>
</gene>
<sequence>MTIKERIQTRLKRSKRYVFTRDDFKDIADYDQIGRVLRNLVKEGLLLRVGYGLYTKARKNSITGKIMPASPGGSDAVILESLDRLNVDYTLDASTTKYIKGETTQVPAYTQVKTSPRFKRALSVGNSRLNG</sequence>
<reference evidence="2 4" key="1">
    <citation type="submission" date="2015-03" db="EMBL/GenBank/DDBJ databases">
        <authorList>
            <person name="Murphy D."/>
        </authorList>
    </citation>
    <scope>NUCLEOTIDE SEQUENCE [LARGE SCALE GENOMIC DNA]</scope>
    <source>
        <strain evidence="2 4">IP06005</strain>
    </source>
</reference>
<dbReference type="EMBL" id="CQEH01000001">
    <property type="protein sequence ID" value="CNK49157.1"/>
    <property type="molecule type" value="Genomic_DNA"/>
</dbReference>
<name>A0A0T9UNU5_YERAL</name>
<evidence type="ECO:0000313" key="2">
    <source>
        <dbReference type="EMBL" id="CNL57023.1"/>
    </source>
</evidence>
<dbReference type="Proteomes" id="UP000041595">
    <property type="component" value="Unassembled WGS sequence"/>
</dbReference>
<evidence type="ECO:0008006" key="5">
    <source>
        <dbReference type="Google" id="ProtNLM"/>
    </source>
</evidence>
<reference evidence="1 3" key="2">
    <citation type="submission" date="2015-03" db="EMBL/GenBank/DDBJ databases">
        <authorList>
            <consortium name="Pathogen Informatics"/>
            <person name="Murphy D."/>
        </authorList>
    </citation>
    <scope>NUCLEOTIDE SEQUENCE [LARGE SCALE GENOMIC DNA]</scope>
    <source>
        <strain evidence="1 3">IP08791</strain>
    </source>
</reference>
<dbReference type="AlphaFoldDB" id="A0A0T9UNU5"/>
<dbReference type="Pfam" id="PF19570">
    <property type="entry name" value="DUF6088"/>
    <property type="match status" value="1"/>
</dbReference>
<accession>A0A0T9UNU5</accession>
<evidence type="ECO:0000313" key="4">
    <source>
        <dbReference type="Proteomes" id="UP000041595"/>
    </source>
</evidence>
<dbReference type="EMBL" id="CQEJ01000022">
    <property type="protein sequence ID" value="CNL57023.1"/>
    <property type="molecule type" value="Genomic_DNA"/>
</dbReference>
<dbReference type="OrthoDB" id="573467at2"/>
<evidence type="ECO:0000313" key="1">
    <source>
        <dbReference type="EMBL" id="CNK49157.1"/>
    </source>
</evidence>
<evidence type="ECO:0000313" key="3">
    <source>
        <dbReference type="Proteomes" id="UP000038647"/>
    </source>
</evidence>
<keyword evidence="3" id="KW-1185">Reference proteome</keyword>